<protein>
    <submittedName>
        <fullName evidence="5">Methyl-accepting chemotaxis protein</fullName>
    </submittedName>
</protein>
<keyword evidence="1 2" id="KW-0807">Transducer</keyword>
<dbReference type="InterPro" id="IPR004089">
    <property type="entry name" value="MCPsignal_dom"/>
</dbReference>
<dbReference type="SMART" id="SM00283">
    <property type="entry name" value="MA"/>
    <property type="match status" value="1"/>
</dbReference>
<name>A0ABY8B2U5_9BACL</name>
<keyword evidence="3" id="KW-0812">Transmembrane</keyword>
<proteinExistence type="predicted"/>
<sequence length="566" mass="63284">MKWNFKQNPVKRKRPLHEARQYPKLANRLQWTLMPIVLLVFALTFGWFAIKSEQLLASEIEQRLMREVTVMRESIKTSYSAYVANEKQLARSLKSAYMQQASILSGDEFDAAQFLVRDQAIEQLTGKESIATEKLIGKLSNSSEAEVKETETLLVASVPIPELKADYVLVVTKESVLGPMSSLRQHIAFIVLIAMVGVMVLFTRLIHREVKPLSVLADSLRSAVASRRFDDVTLGSKSKEIHMLETEFNAFITLWNQSMSMMGKTATAFNQSLPVFKQELRNSHEQVEQFREVAATVESTSYSYQSVTNGSTSKMKDVTRQIEALEQQITSVDERGNQLKSILHEELETFSSVRDVSDYVEKQVESIQRRLLESETNSSKADVALKSILSVSAATKMLSLNASIEAARAGEHGKGFAVVASEVGNLAKMTNESTLLAVSAIEALNTERTDLLSEVNDFIKEVHHLKDAVSRVESGIETIDREIKVQLDEFQAITVHTSSTGQQLVHLMESNEQLREISSLLERKLIELNTGVDRWSDVQLALQDAGTNLGDQSEALNQTLKELSPT</sequence>
<feature type="domain" description="Methyl-accepting transducer" evidence="4">
    <location>
        <begin position="289"/>
        <end position="518"/>
    </location>
</feature>
<dbReference type="RefSeq" id="WP_214684019.1">
    <property type="nucleotide sequence ID" value="NZ_CP109617.1"/>
</dbReference>
<accession>A0ABY8B2U5</accession>
<evidence type="ECO:0000313" key="6">
    <source>
        <dbReference type="Proteomes" id="UP001219957"/>
    </source>
</evidence>
<reference evidence="5 6" key="1">
    <citation type="submission" date="2022-10" db="EMBL/GenBank/DDBJ databases">
        <title>Complete genome sequence of Exiguobacterium profundum TSS-3 isolated from an extremely saline-alkaline spring located in Ixtapa, Chiapas-Mexico.</title>
        <authorList>
            <person name="Rincon-Rosales R."/>
            <person name="Rogel M.A."/>
            <person name="Rincon-Molina C.I."/>
            <person name="Guerrero G."/>
            <person name="Manzano-Gomez L.A."/>
            <person name="Lopez-Lopez A."/>
            <person name="Rincon Molina F.A."/>
            <person name="Martinez-Romero E."/>
        </authorList>
    </citation>
    <scope>NUCLEOTIDE SEQUENCE [LARGE SCALE GENOMIC DNA]</scope>
    <source>
        <strain evidence="5 6">TSS-3</strain>
    </source>
</reference>
<dbReference type="Proteomes" id="UP001219957">
    <property type="component" value="Chromosome"/>
</dbReference>
<keyword evidence="6" id="KW-1185">Reference proteome</keyword>
<evidence type="ECO:0000256" key="3">
    <source>
        <dbReference type="SAM" id="Phobius"/>
    </source>
</evidence>
<dbReference type="SUPFAM" id="SSF58104">
    <property type="entry name" value="Methyl-accepting chemotaxis protein (MCP) signaling domain"/>
    <property type="match status" value="1"/>
</dbReference>
<organism evidence="5 6">
    <name type="scientific">Exiguobacterium profundum</name>
    <dbReference type="NCBI Taxonomy" id="307643"/>
    <lineage>
        <taxon>Bacteria</taxon>
        <taxon>Bacillati</taxon>
        <taxon>Bacillota</taxon>
        <taxon>Bacilli</taxon>
        <taxon>Bacillales</taxon>
        <taxon>Bacillales Family XII. Incertae Sedis</taxon>
        <taxon>Exiguobacterium</taxon>
    </lineage>
</organism>
<dbReference type="Pfam" id="PF00015">
    <property type="entry name" value="MCPsignal"/>
    <property type="match status" value="1"/>
</dbReference>
<dbReference type="PROSITE" id="PS50111">
    <property type="entry name" value="CHEMOTAXIS_TRANSDUC_2"/>
    <property type="match status" value="1"/>
</dbReference>
<keyword evidence="3" id="KW-0472">Membrane</keyword>
<dbReference type="EMBL" id="CP109617">
    <property type="protein sequence ID" value="WED56410.1"/>
    <property type="molecule type" value="Genomic_DNA"/>
</dbReference>
<feature type="transmembrane region" description="Helical" evidence="3">
    <location>
        <begin position="31"/>
        <end position="50"/>
    </location>
</feature>
<feature type="transmembrane region" description="Helical" evidence="3">
    <location>
        <begin position="187"/>
        <end position="206"/>
    </location>
</feature>
<evidence type="ECO:0000259" key="4">
    <source>
        <dbReference type="PROSITE" id="PS50111"/>
    </source>
</evidence>
<evidence type="ECO:0000256" key="1">
    <source>
        <dbReference type="ARBA" id="ARBA00023224"/>
    </source>
</evidence>
<dbReference type="PANTHER" id="PTHR32089">
    <property type="entry name" value="METHYL-ACCEPTING CHEMOTAXIS PROTEIN MCPB"/>
    <property type="match status" value="1"/>
</dbReference>
<keyword evidence="3" id="KW-1133">Transmembrane helix</keyword>
<dbReference type="Gene3D" id="1.10.287.950">
    <property type="entry name" value="Methyl-accepting chemotaxis protein"/>
    <property type="match status" value="1"/>
</dbReference>
<gene>
    <name evidence="5" type="ORF">OE059_06005</name>
</gene>
<evidence type="ECO:0000313" key="5">
    <source>
        <dbReference type="EMBL" id="WED56410.1"/>
    </source>
</evidence>
<evidence type="ECO:0000256" key="2">
    <source>
        <dbReference type="PROSITE-ProRule" id="PRU00284"/>
    </source>
</evidence>
<dbReference type="PANTHER" id="PTHR32089:SF112">
    <property type="entry name" value="LYSOZYME-LIKE PROTEIN-RELATED"/>
    <property type="match status" value="1"/>
</dbReference>